<accession>A0A9N9YPW4</accession>
<evidence type="ECO:0000256" key="1">
    <source>
        <dbReference type="SAM" id="MobiDB-lite"/>
    </source>
</evidence>
<dbReference type="EMBL" id="CABFNQ020000720">
    <property type="protein sequence ID" value="CAH0026367.1"/>
    <property type="molecule type" value="Genomic_DNA"/>
</dbReference>
<proteinExistence type="predicted"/>
<protein>
    <submittedName>
        <fullName evidence="2">Uncharacterized protein</fullName>
    </submittedName>
</protein>
<organism evidence="2 3">
    <name type="scientific">Clonostachys rhizophaga</name>
    <dbReference type="NCBI Taxonomy" id="160324"/>
    <lineage>
        <taxon>Eukaryota</taxon>
        <taxon>Fungi</taxon>
        <taxon>Dikarya</taxon>
        <taxon>Ascomycota</taxon>
        <taxon>Pezizomycotina</taxon>
        <taxon>Sordariomycetes</taxon>
        <taxon>Hypocreomycetidae</taxon>
        <taxon>Hypocreales</taxon>
        <taxon>Bionectriaceae</taxon>
        <taxon>Clonostachys</taxon>
    </lineage>
</organism>
<comment type="caution">
    <text evidence="2">The sequence shown here is derived from an EMBL/GenBank/DDBJ whole genome shotgun (WGS) entry which is preliminary data.</text>
</comment>
<evidence type="ECO:0000313" key="3">
    <source>
        <dbReference type="Proteomes" id="UP000696573"/>
    </source>
</evidence>
<feature type="compositionally biased region" description="Polar residues" evidence="1">
    <location>
        <begin position="117"/>
        <end position="127"/>
    </location>
</feature>
<gene>
    <name evidence="2" type="ORF">CRHIZ90672A_00018977</name>
</gene>
<sequence length="462" mass="51585">MSQATSTVNIYEVLSLGPDGKPLCPLLESADIVTHIRHIAAKSNSSDVNALHGELLDHGKLRRQRWKKLLEETNDKYAGRPCCLVTQQQDVPSSSTSDFDKSAPVSPRDAPHDTETPPLSTAPSTDLTELDDLHSFGGLKVETAKVLADKLASICDQSSNEYVAPNLLLQIAPAFVAALKELATTSLSMQLHDTIQPIHSPHDPTIDTETPNSLSDIVERDTASSEPAEISQQAQVNLSMANISGRLPAMNTRIDTELLKWWNKPCLLVNTLPRGENIAHRLYLAVSTPRHRGEYDPISRAKERLYAIHFSRLQQRFMKSYCSQGRGDPLLKFLRSLRIGVKPQTWQYATRQGKRYDILSKSHSGFLFLNFKISERSIRDRMSLEVVSKAIEPSFQGPLIEWYDQLGKKVHIAMEGEWGPWITSLMAKPNDVDKTKNSRRQRISEVIQSQRDTSASSSAPTS</sequence>
<feature type="region of interest" description="Disordered" evidence="1">
    <location>
        <begin position="430"/>
        <end position="462"/>
    </location>
</feature>
<reference evidence="2" key="1">
    <citation type="submission" date="2021-10" db="EMBL/GenBank/DDBJ databases">
        <authorList>
            <person name="Piombo E."/>
        </authorList>
    </citation>
    <scope>NUCLEOTIDE SEQUENCE</scope>
</reference>
<dbReference type="Proteomes" id="UP000696573">
    <property type="component" value="Unassembled WGS sequence"/>
</dbReference>
<dbReference type="AlphaFoldDB" id="A0A9N9YPW4"/>
<dbReference type="OrthoDB" id="10289997at2759"/>
<feature type="region of interest" description="Disordered" evidence="1">
    <location>
        <begin position="88"/>
        <end position="127"/>
    </location>
</feature>
<evidence type="ECO:0000313" key="2">
    <source>
        <dbReference type="EMBL" id="CAH0026367.1"/>
    </source>
</evidence>
<feature type="compositionally biased region" description="Polar residues" evidence="1">
    <location>
        <begin position="88"/>
        <end position="97"/>
    </location>
</feature>
<name>A0A9N9YPW4_9HYPO</name>
<keyword evidence="3" id="KW-1185">Reference proteome</keyword>
<feature type="compositionally biased region" description="Polar residues" evidence="1">
    <location>
        <begin position="446"/>
        <end position="462"/>
    </location>
</feature>